<dbReference type="PROSITE" id="PS50975">
    <property type="entry name" value="ATP_GRASP"/>
    <property type="match status" value="1"/>
</dbReference>
<dbReference type="RefSeq" id="WP_252779748.1">
    <property type="nucleotide sequence ID" value="NZ_CP097478.1"/>
</dbReference>
<dbReference type="Gene3D" id="3.30.470.20">
    <property type="entry name" value="ATP-grasp fold, B domain"/>
    <property type="match status" value="1"/>
</dbReference>
<dbReference type="PANTHER" id="PTHR11609:SF5">
    <property type="entry name" value="PHOSPHORIBOSYLAMINOIMIDAZOLE CARBOXYLASE"/>
    <property type="match status" value="1"/>
</dbReference>
<organism evidence="4 5">
    <name type="scientific">Fructilactobacillus ixorae</name>
    <dbReference type="NCBI Taxonomy" id="1750535"/>
    <lineage>
        <taxon>Bacteria</taxon>
        <taxon>Bacillati</taxon>
        <taxon>Bacillota</taxon>
        <taxon>Bacilli</taxon>
        <taxon>Lactobacillales</taxon>
        <taxon>Lactobacillaceae</taxon>
        <taxon>Fructilactobacillus</taxon>
    </lineage>
</organism>
<evidence type="ECO:0000259" key="3">
    <source>
        <dbReference type="PROSITE" id="PS50975"/>
    </source>
</evidence>
<feature type="region of interest" description="Disordered" evidence="2">
    <location>
        <begin position="334"/>
        <end position="355"/>
    </location>
</feature>
<protein>
    <submittedName>
        <fullName evidence="4">ATP-grasp domain-containing protein</fullName>
    </submittedName>
</protein>
<evidence type="ECO:0000256" key="1">
    <source>
        <dbReference type="PROSITE-ProRule" id="PRU00409"/>
    </source>
</evidence>
<keyword evidence="1" id="KW-0547">Nucleotide-binding</keyword>
<dbReference type="EMBL" id="CP097478">
    <property type="protein sequence ID" value="USS92973.1"/>
    <property type="molecule type" value="Genomic_DNA"/>
</dbReference>
<keyword evidence="5" id="KW-1185">Reference proteome</keyword>
<accession>A0ABY5C5V1</accession>
<name>A0ABY5C5V1_9LACO</name>
<dbReference type="PANTHER" id="PTHR11609">
    <property type="entry name" value="PURINE BIOSYNTHESIS PROTEIN 6/7, PUR6/7"/>
    <property type="match status" value="1"/>
</dbReference>
<proteinExistence type="predicted"/>
<keyword evidence="1" id="KW-0067">ATP-binding</keyword>
<dbReference type="Gene3D" id="3.40.50.20">
    <property type="match status" value="1"/>
</dbReference>
<gene>
    <name evidence="4" type="ORF">M8332_05035</name>
</gene>
<dbReference type="SUPFAM" id="SSF56059">
    <property type="entry name" value="Glutathione synthetase ATP-binding domain-like"/>
    <property type="match status" value="1"/>
</dbReference>
<reference evidence="4" key="1">
    <citation type="submission" date="2022-05" db="EMBL/GenBank/DDBJ databases">
        <authorList>
            <person name="Oliphant S.A."/>
            <person name="Watson-Haigh N.S."/>
            <person name="Sumby K.M."/>
            <person name="Gardner J.M."/>
            <person name="Jiranek V."/>
        </authorList>
    </citation>
    <scope>NUCLEOTIDE SEQUENCE</scope>
    <source>
        <strain evidence="4">Ru20-1</strain>
    </source>
</reference>
<evidence type="ECO:0000313" key="4">
    <source>
        <dbReference type="EMBL" id="USS92973.1"/>
    </source>
</evidence>
<dbReference type="Proteomes" id="UP001057532">
    <property type="component" value="Chromosome"/>
</dbReference>
<feature type="domain" description="ATP-grasp" evidence="3">
    <location>
        <begin position="102"/>
        <end position="287"/>
    </location>
</feature>
<evidence type="ECO:0000313" key="5">
    <source>
        <dbReference type="Proteomes" id="UP001057532"/>
    </source>
</evidence>
<dbReference type="InterPro" id="IPR011761">
    <property type="entry name" value="ATP-grasp"/>
</dbReference>
<evidence type="ECO:0000256" key="2">
    <source>
        <dbReference type="SAM" id="MobiDB-lite"/>
    </source>
</evidence>
<sequence>MMPTLQPGQRLGIMGTGAPAQQLATVARQAGLQVFTAPATPAGATNPLADLSGTRAFAQQCDLVTSVTQPVAPSILTTIAQYTRFPQGSELTELSQDRALEQAFFQSLNLNTRPVQTVITVADVDHAIATLGLPAQLLPIIKGSSISAELSLQTPADVAQFAPLAGQGSYLYVPAVDVQHQFVVFATKAEPGELKLFPPVAVAANGRLLTIMAAKTLAPDLAAALQQATSKVGQALSTIGNFGVAFLLTTTGLLYVTGLQLPLSSLTVSLSRGCNFTPAELHLRALSELPLPTVEPLVPQQWCGFSTNAEPAALVARRQHPDWEFDFSYRSPTDATRTGGVWVPTTDPERTKQQLQQSGLLNLPSEKGK</sequence>